<feature type="region of interest" description="Disordered" evidence="1">
    <location>
        <begin position="90"/>
        <end position="192"/>
    </location>
</feature>
<feature type="compositionally biased region" description="Low complexity" evidence="1">
    <location>
        <begin position="156"/>
        <end position="176"/>
    </location>
</feature>
<dbReference type="InterPro" id="IPR037651">
    <property type="entry name" value="Swc3"/>
</dbReference>
<dbReference type="OrthoDB" id="5421842at2759"/>
<reference evidence="2 3" key="1">
    <citation type="journal article" date="2016" name="Nat. Commun.">
        <title>Ectomycorrhizal ecology is imprinted in the genome of the dominant symbiotic fungus Cenococcum geophilum.</title>
        <authorList>
            <consortium name="DOE Joint Genome Institute"/>
            <person name="Peter M."/>
            <person name="Kohler A."/>
            <person name="Ohm R.A."/>
            <person name="Kuo A."/>
            <person name="Krutzmann J."/>
            <person name="Morin E."/>
            <person name="Arend M."/>
            <person name="Barry K.W."/>
            <person name="Binder M."/>
            <person name="Choi C."/>
            <person name="Clum A."/>
            <person name="Copeland A."/>
            <person name="Grisel N."/>
            <person name="Haridas S."/>
            <person name="Kipfer T."/>
            <person name="LaButti K."/>
            <person name="Lindquist E."/>
            <person name="Lipzen A."/>
            <person name="Maire R."/>
            <person name="Meier B."/>
            <person name="Mihaltcheva S."/>
            <person name="Molinier V."/>
            <person name="Murat C."/>
            <person name="Poggeler S."/>
            <person name="Quandt C.A."/>
            <person name="Sperisen C."/>
            <person name="Tritt A."/>
            <person name="Tisserant E."/>
            <person name="Crous P.W."/>
            <person name="Henrissat B."/>
            <person name="Nehls U."/>
            <person name="Egli S."/>
            <person name="Spatafora J.W."/>
            <person name="Grigoriev I.V."/>
            <person name="Martin F.M."/>
        </authorList>
    </citation>
    <scope>NUCLEOTIDE SEQUENCE [LARGE SCALE GENOMIC DNA]</scope>
    <source>
        <strain evidence="2 3">CBS 459.81</strain>
    </source>
</reference>
<sequence length="330" mass="36010">EKADAEAKAAKEKADAEAKAAKEKADAEAKAAKEKADKERADRLKAARERAERDREARLRAEAEKKANAIITASITGRRSATYGMGVGERTDVYARGPPAPSVTSTHSSPQKTTVSATSSPKKTYERPSAKSYLGTTDSEAPHSYRPYDQTKRASKMPSTSSTYSESSYAPSQSTARTTPPPSQRGPYSTNDPDKIQIKAVYLFNDLFPKPVAQLVAGVGNVTDGLVLKITTEGLFIDDDVRGVAQREWDIKAWGMKLVETGERNNKHLLRASIRDPDGKKYVFIIAEEESWKVAVGLQRLRRGTQVRALGVNGMPVAEVKTLLTNLGWA</sequence>
<feature type="compositionally biased region" description="Polar residues" evidence="1">
    <location>
        <begin position="102"/>
        <end position="122"/>
    </location>
</feature>
<dbReference type="PANTHER" id="PTHR28108:SF1">
    <property type="entry name" value="SWR1-COMPLEX PROTEIN 3"/>
    <property type="match status" value="1"/>
</dbReference>
<accession>A0A8E2DY58</accession>
<dbReference type="AlphaFoldDB" id="A0A8E2DY58"/>
<organism evidence="2 3">
    <name type="scientific">Lepidopterella palustris CBS 459.81</name>
    <dbReference type="NCBI Taxonomy" id="1314670"/>
    <lineage>
        <taxon>Eukaryota</taxon>
        <taxon>Fungi</taxon>
        <taxon>Dikarya</taxon>
        <taxon>Ascomycota</taxon>
        <taxon>Pezizomycotina</taxon>
        <taxon>Dothideomycetes</taxon>
        <taxon>Pleosporomycetidae</taxon>
        <taxon>Mytilinidiales</taxon>
        <taxon>Argynnaceae</taxon>
        <taxon>Lepidopterella</taxon>
    </lineage>
</organism>
<feature type="region of interest" description="Disordered" evidence="1">
    <location>
        <begin position="1"/>
        <end position="67"/>
    </location>
</feature>
<name>A0A8E2DY58_9PEZI</name>
<evidence type="ECO:0000256" key="1">
    <source>
        <dbReference type="SAM" id="MobiDB-lite"/>
    </source>
</evidence>
<proteinExistence type="predicted"/>
<protein>
    <submittedName>
        <fullName evidence="2">Uncharacterized protein</fullName>
    </submittedName>
</protein>
<dbReference type="GO" id="GO:0140849">
    <property type="term" value="F:ATP-dependent H2AZ histone chaperone activity"/>
    <property type="evidence" value="ECO:0007669"/>
    <property type="project" value="InterPro"/>
</dbReference>
<dbReference type="Proteomes" id="UP000250266">
    <property type="component" value="Unassembled WGS sequence"/>
</dbReference>
<evidence type="ECO:0000313" key="2">
    <source>
        <dbReference type="EMBL" id="OCK73882.1"/>
    </source>
</evidence>
<evidence type="ECO:0000313" key="3">
    <source>
        <dbReference type="Proteomes" id="UP000250266"/>
    </source>
</evidence>
<dbReference type="GO" id="GO:0000812">
    <property type="term" value="C:Swr1 complex"/>
    <property type="evidence" value="ECO:0007669"/>
    <property type="project" value="InterPro"/>
</dbReference>
<feature type="non-terminal residue" evidence="2">
    <location>
        <position position="1"/>
    </location>
</feature>
<gene>
    <name evidence="2" type="ORF">K432DRAFT_220875</name>
</gene>
<keyword evidence="3" id="KW-1185">Reference proteome</keyword>
<dbReference type="PANTHER" id="PTHR28108">
    <property type="entry name" value="SWR1-COMPLEX PROTEIN 3"/>
    <property type="match status" value="1"/>
</dbReference>
<dbReference type="EMBL" id="KV745625">
    <property type="protein sequence ID" value="OCK73882.1"/>
    <property type="molecule type" value="Genomic_DNA"/>
</dbReference>